<keyword evidence="2 6" id="KW-0378">Hydrolase</keyword>
<dbReference type="SUPFAM" id="SSF53187">
    <property type="entry name" value="Zn-dependent exopeptidases"/>
    <property type="match status" value="1"/>
</dbReference>
<keyword evidence="7" id="KW-1185">Reference proteome</keyword>
<dbReference type="InterPro" id="IPR010158">
    <property type="entry name" value="Amidase_Cbmase"/>
</dbReference>
<evidence type="ECO:0000256" key="4">
    <source>
        <dbReference type="PIRSR" id="PIRSR001235-2"/>
    </source>
</evidence>
<dbReference type="SUPFAM" id="SSF55031">
    <property type="entry name" value="Bacterial exopeptidase dimerisation domain"/>
    <property type="match status" value="1"/>
</dbReference>
<dbReference type="Gene3D" id="3.30.70.360">
    <property type="match status" value="1"/>
</dbReference>
<dbReference type="InterPro" id="IPR002933">
    <property type="entry name" value="Peptidase_M20"/>
</dbReference>
<feature type="binding site" evidence="3">
    <location>
        <position position="198"/>
    </location>
    <ligand>
        <name>Zn(2+)</name>
        <dbReference type="ChEBI" id="CHEBI:29105"/>
        <label>1</label>
    </ligand>
</feature>
<dbReference type="NCBIfam" id="NF006771">
    <property type="entry name" value="PRK09290.1-5"/>
    <property type="match status" value="1"/>
</dbReference>
<gene>
    <name evidence="6" type="primary">allC</name>
    <name evidence="6" type="ORF">NC661_12480</name>
</gene>
<comment type="similarity">
    <text evidence="1">Belongs to the peptidase M20 family.</text>
</comment>
<dbReference type="InterPro" id="IPR036264">
    <property type="entry name" value="Bact_exopeptidase_dim_dom"/>
</dbReference>
<feature type="binding site" evidence="3">
    <location>
        <position position="100"/>
    </location>
    <ligand>
        <name>Zn(2+)</name>
        <dbReference type="ChEBI" id="CHEBI:29105"/>
        <label>1</label>
    </ligand>
</feature>
<dbReference type="PANTHER" id="PTHR32494">
    <property type="entry name" value="ALLANTOATE DEIMINASE-RELATED"/>
    <property type="match status" value="1"/>
</dbReference>
<comment type="cofactor">
    <cofactor evidence="3">
        <name>Zn(2+)</name>
        <dbReference type="ChEBI" id="CHEBI:29105"/>
    </cofactor>
    <text evidence="3">Binds 2 Zn(2+) ions per subunit.</text>
</comment>
<organism evidence="6 7">
    <name type="scientific">Aquibacillus koreensis</name>
    <dbReference type="NCBI Taxonomy" id="279446"/>
    <lineage>
        <taxon>Bacteria</taxon>
        <taxon>Bacillati</taxon>
        <taxon>Bacillota</taxon>
        <taxon>Bacilli</taxon>
        <taxon>Bacillales</taxon>
        <taxon>Bacillaceae</taxon>
        <taxon>Aquibacillus</taxon>
    </lineage>
</organism>
<keyword evidence="3" id="KW-0479">Metal-binding</keyword>
<dbReference type="Pfam" id="PF07687">
    <property type="entry name" value="M20_dimer"/>
    <property type="match status" value="1"/>
</dbReference>
<protein>
    <submittedName>
        <fullName evidence="6">Allantoate deiminase</fullName>
        <ecNumber evidence="6">3.5.3.9</ecNumber>
    </submittedName>
</protein>
<evidence type="ECO:0000256" key="1">
    <source>
        <dbReference type="ARBA" id="ARBA00006153"/>
    </source>
</evidence>
<dbReference type="NCBIfam" id="TIGR01879">
    <property type="entry name" value="hydantase"/>
    <property type="match status" value="1"/>
</dbReference>
<dbReference type="PANTHER" id="PTHR32494:SF5">
    <property type="entry name" value="ALLANTOATE AMIDOHYDROLASE"/>
    <property type="match status" value="1"/>
</dbReference>
<feature type="binding site" evidence="4">
    <location>
        <position position="296"/>
    </location>
    <ligand>
        <name>allantoate</name>
        <dbReference type="ChEBI" id="CHEBI:17536"/>
    </ligand>
</feature>
<comment type="caution">
    <text evidence="6">The sequence shown here is derived from an EMBL/GenBank/DDBJ whole genome shotgun (WGS) entry which is preliminary data.</text>
</comment>
<feature type="binding site" evidence="3">
    <location>
        <position position="390"/>
    </location>
    <ligand>
        <name>Zn(2+)</name>
        <dbReference type="ChEBI" id="CHEBI:29105"/>
        <label>2</label>
    </ligand>
</feature>
<dbReference type="PIRSF" id="PIRSF001235">
    <property type="entry name" value="Amidase_carbamoylase"/>
    <property type="match status" value="1"/>
</dbReference>
<dbReference type="CDD" id="cd03884">
    <property type="entry name" value="M20_bAS"/>
    <property type="match status" value="1"/>
</dbReference>
<accession>A0A9X3WK15</accession>
<dbReference type="EC" id="3.5.3.9" evidence="6"/>
<proteinExistence type="inferred from homology"/>
<evidence type="ECO:0000256" key="2">
    <source>
        <dbReference type="ARBA" id="ARBA00022801"/>
    </source>
</evidence>
<evidence type="ECO:0000256" key="3">
    <source>
        <dbReference type="PIRSR" id="PIRSR001235-1"/>
    </source>
</evidence>
<dbReference type="EMBL" id="JAMQJZ010000009">
    <property type="protein sequence ID" value="MDC3421187.1"/>
    <property type="molecule type" value="Genomic_DNA"/>
</dbReference>
<feature type="binding site" evidence="3">
    <location>
        <position position="135"/>
    </location>
    <ligand>
        <name>Zn(2+)</name>
        <dbReference type="ChEBI" id="CHEBI:29105"/>
        <label>2</label>
    </ligand>
</feature>
<feature type="binding site" evidence="4">
    <location>
        <position position="283"/>
    </location>
    <ligand>
        <name>allantoate</name>
        <dbReference type="ChEBI" id="CHEBI:17536"/>
    </ligand>
</feature>
<dbReference type="Proteomes" id="UP001145072">
    <property type="component" value="Unassembled WGS sequence"/>
</dbReference>
<dbReference type="Pfam" id="PF01546">
    <property type="entry name" value="Peptidase_M20"/>
    <property type="match status" value="1"/>
</dbReference>
<keyword evidence="3" id="KW-0862">Zinc</keyword>
<dbReference type="InterPro" id="IPR011650">
    <property type="entry name" value="Peptidase_M20_dimer"/>
</dbReference>
<dbReference type="GO" id="GO:0046872">
    <property type="term" value="F:metal ion binding"/>
    <property type="evidence" value="ECO:0007669"/>
    <property type="project" value="UniProtKB-KW"/>
</dbReference>
<evidence type="ECO:0000259" key="5">
    <source>
        <dbReference type="Pfam" id="PF07687"/>
    </source>
</evidence>
<dbReference type="AlphaFoldDB" id="A0A9X3WK15"/>
<evidence type="ECO:0000313" key="6">
    <source>
        <dbReference type="EMBL" id="MDC3421187.1"/>
    </source>
</evidence>
<evidence type="ECO:0000313" key="7">
    <source>
        <dbReference type="Proteomes" id="UP001145072"/>
    </source>
</evidence>
<reference evidence="6" key="1">
    <citation type="submission" date="2022-06" db="EMBL/GenBank/DDBJ databases">
        <title>Aquibacillus sp. a new bacterium isolated from soil saline samples.</title>
        <authorList>
            <person name="Galisteo C."/>
            <person name="De La Haba R."/>
            <person name="Sanchez-Porro C."/>
            <person name="Ventosa A."/>
        </authorList>
    </citation>
    <scope>NUCLEOTIDE SEQUENCE</scope>
    <source>
        <strain evidence="6">JCM 12387</strain>
    </source>
</reference>
<sequence length="417" mass="46054">MSLKTQSKSSVIETDTIEAWVKWLASYGQSDTGGVNRPLYSSAWIQAQKALKERMDYLGFTTHYDSIGNLFGRVQGSDQDGTTVLTGSHIDTVLDGGMYDGVYGIIASLIATHNLYHKYGTPRKSIEVVSLCEEEGSRFPITFWGSGNITGKYSLTDGVNKRDIDGTELLDAMKIAGFDPENYTSPKRKDLDCFIELHVEQGIVLERTGKSLGIVSHIVGQRRFTVKVSGESNHAGTTPMPYRKDAMHISSQLITELTEKTKKYDPDLVATVGQLTARPNVPNVIAGEVVFTLDVRHHQEETLRTFCKDLAHLFQKKAKDHSVHITMEPWLSIKPVEMDAALTYTSEQAAAESNIAYKTLYSGAGHDAQLFGNFCPTALLFVPSKDGISHSPKEFTTKEDLQAGVDVLTALLYKLAY</sequence>
<dbReference type="NCBIfam" id="NF006768">
    <property type="entry name" value="PRK09290.1-1"/>
    <property type="match status" value="1"/>
</dbReference>
<dbReference type="GO" id="GO:0047652">
    <property type="term" value="F:allantoate deiminase activity"/>
    <property type="evidence" value="ECO:0007669"/>
    <property type="project" value="UniProtKB-EC"/>
</dbReference>
<feature type="binding site" evidence="3">
    <location>
        <position position="89"/>
    </location>
    <ligand>
        <name>Zn(2+)</name>
        <dbReference type="ChEBI" id="CHEBI:29105"/>
        <label>1</label>
    </ligand>
</feature>
<feature type="binding site" evidence="4">
    <location>
        <position position="223"/>
    </location>
    <ligand>
        <name>allantoate</name>
        <dbReference type="ChEBI" id="CHEBI:17536"/>
    </ligand>
</feature>
<feature type="domain" description="Peptidase M20 dimerisation" evidence="5">
    <location>
        <begin position="220"/>
        <end position="320"/>
    </location>
</feature>
<dbReference type="Gene3D" id="3.40.630.10">
    <property type="entry name" value="Zn peptidases"/>
    <property type="match status" value="1"/>
</dbReference>
<dbReference type="RefSeq" id="WP_259871699.1">
    <property type="nucleotide sequence ID" value="NZ_JAMQJZ010000009.1"/>
</dbReference>
<feature type="binding site" evidence="3">
    <location>
        <position position="100"/>
    </location>
    <ligand>
        <name>Zn(2+)</name>
        <dbReference type="ChEBI" id="CHEBI:29105"/>
        <label>2</label>
    </ligand>
</feature>
<name>A0A9X3WK15_9BACI</name>